<reference evidence="6" key="1">
    <citation type="journal article" date="2023" name="Science">
        <title>Genome structures resolve the early diversification of teleost fishes.</title>
        <authorList>
            <person name="Parey E."/>
            <person name="Louis A."/>
            <person name="Montfort J."/>
            <person name="Bouchez O."/>
            <person name="Roques C."/>
            <person name="Iampietro C."/>
            <person name="Lluch J."/>
            <person name="Castinel A."/>
            <person name="Donnadieu C."/>
            <person name="Desvignes T."/>
            <person name="Floi Bucao C."/>
            <person name="Jouanno E."/>
            <person name="Wen M."/>
            <person name="Mejri S."/>
            <person name="Dirks R."/>
            <person name="Jansen H."/>
            <person name="Henkel C."/>
            <person name="Chen W.J."/>
            <person name="Zahm M."/>
            <person name="Cabau C."/>
            <person name="Klopp C."/>
            <person name="Thompson A.W."/>
            <person name="Robinson-Rechavi M."/>
            <person name="Braasch I."/>
            <person name="Lecointre G."/>
            <person name="Bobe J."/>
            <person name="Postlethwait J.H."/>
            <person name="Berthelot C."/>
            <person name="Roest Crollius H."/>
            <person name="Guiguen Y."/>
        </authorList>
    </citation>
    <scope>NUCLEOTIDE SEQUENCE</scope>
    <source>
        <strain evidence="6">WJC10195</strain>
    </source>
</reference>
<dbReference type="PANTHER" id="PTHR24064">
    <property type="entry name" value="SOLUTE CARRIER FAMILY 22 MEMBER"/>
    <property type="match status" value="1"/>
</dbReference>
<evidence type="ECO:0000256" key="3">
    <source>
        <dbReference type="ARBA" id="ARBA00022989"/>
    </source>
</evidence>
<keyword evidence="3 5" id="KW-1133">Transmembrane helix</keyword>
<keyword evidence="4 5" id="KW-0472">Membrane</keyword>
<dbReference type="GO" id="GO:0016020">
    <property type="term" value="C:membrane"/>
    <property type="evidence" value="ECO:0007669"/>
    <property type="project" value="UniProtKB-SubCell"/>
</dbReference>
<dbReference type="AlphaFoldDB" id="A0A9Q1E544"/>
<keyword evidence="2 5" id="KW-0812">Transmembrane</keyword>
<protein>
    <submittedName>
        <fullName evidence="6">Uncharacterized protein</fullName>
    </submittedName>
</protein>
<sequence>MVTVFSVFKAATALCSGLFPSAALHLAARFMAGIMACGINMSCFSLGVEWSLPRYRSWPPALLSFSFSLGIMGLAGAAYLCSTVEQLYLSMAIPQFLFLPLYLSIPDSPRWLFLKGRLDILEQYQARSHAYRKTLDQLLGLMGKEDQRPSETCSSQKRSCDLVHFRSPAIMLRLFVMSYIG</sequence>
<keyword evidence="7" id="KW-1185">Reference proteome</keyword>
<dbReference type="GO" id="GO:0022857">
    <property type="term" value="F:transmembrane transporter activity"/>
    <property type="evidence" value="ECO:0007669"/>
    <property type="project" value="InterPro"/>
</dbReference>
<comment type="caution">
    <text evidence="6">The sequence shown here is derived from an EMBL/GenBank/DDBJ whole genome shotgun (WGS) entry which is preliminary data.</text>
</comment>
<dbReference type="SUPFAM" id="SSF103473">
    <property type="entry name" value="MFS general substrate transporter"/>
    <property type="match status" value="1"/>
</dbReference>
<accession>A0A9Q1E544</accession>
<dbReference type="Proteomes" id="UP001152622">
    <property type="component" value="Unassembled WGS sequence"/>
</dbReference>
<feature type="transmembrane region" description="Helical" evidence="5">
    <location>
        <begin position="60"/>
        <end position="80"/>
    </location>
</feature>
<dbReference type="EMBL" id="JAINUF010000026">
    <property type="protein sequence ID" value="KAJ8332426.1"/>
    <property type="molecule type" value="Genomic_DNA"/>
</dbReference>
<comment type="subcellular location">
    <subcellularLocation>
        <location evidence="1">Membrane</location>
        <topology evidence="1">Multi-pass membrane protein</topology>
    </subcellularLocation>
</comment>
<dbReference type="Pfam" id="PF00083">
    <property type="entry name" value="Sugar_tr"/>
    <property type="match status" value="1"/>
</dbReference>
<proteinExistence type="predicted"/>
<evidence type="ECO:0000256" key="1">
    <source>
        <dbReference type="ARBA" id="ARBA00004141"/>
    </source>
</evidence>
<evidence type="ECO:0000256" key="5">
    <source>
        <dbReference type="SAM" id="Phobius"/>
    </source>
</evidence>
<gene>
    <name evidence="6" type="ORF">SKAU_G00425990</name>
</gene>
<feature type="transmembrane region" description="Helical" evidence="5">
    <location>
        <begin position="30"/>
        <end position="48"/>
    </location>
</feature>
<evidence type="ECO:0000313" key="6">
    <source>
        <dbReference type="EMBL" id="KAJ8332426.1"/>
    </source>
</evidence>
<dbReference type="InterPro" id="IPR005828">
    <property type="entry name" value="MFS_sugar_transport-like"/>
</dbReference>
<dbReference type="InterPro" id="IPR036259">
    <property type="entry name" value="MFS_trans_sf"/>
</dbReference>
<dbReference type="Gene3D" id="1.20.1250.20">
    <property type="entry name" value="MFS general substrate transporter like domains"/>
    <property type="match status" value="1"/>
</dbReference>
<evidence type="ECO:0000313" key="7">
    <source>
        <dbReference type="Proteomes" id="UP001152622"/>
    </source>
</evidence>
<name>A0A9Q1E544_SYNKA</name>
<evidence type="ECO:0000256" key="4">
    <source>
        <dbReference type="ARBA" id="ARBA00023136"/>
    </source>
</evidence>
<organism evidence="6 7">
    <name type="scientific">Synaphobranchus kaupii</name>
    <name type="common">Kaup's arrowtooth eel</name>
    <dbReference type="NCBI Taxonomy" id="118154"/>
    <lineage>
        <taxon>Eukaryota</taxon>
        <taxon>Metazoa</taxon>
        <taxon>Chordata</taxon>
        <taxon>Craniata</taxon>
        <taxon>Vertebrata</taxon>
        <taxon>Euteleostomi</taxon>
        <taxon>Actinopterygii</taxon>
        <taxon>Neopterygii</taxon>
        <taxon>Teleostei</taxon>
        <taxon>Anguilliformes</taxon>
        <taxon>Synaphobranchidae</taxon>
        <taxon>Synaphobranchus</taxon>
    </lineage>
</organism>
<dbReference type="OrthoDB" id="5296287at2759"/>
<evidence type="ECO:0000256" key="2">
    <source>
        <dbReference type="ARBA" id="ARBA00022692"/>
    </source>
</evidence>